<gene>
    <name evidence="1" type="ORF">HMPREF3206_01465</name>
</gene>
<accession>A0A133NAH9</accession>
<dbReference type="STRING" id="134605.HMPREF3206_01465"/>
<evidence type="ECO:0000313" key="2">
    <source>
        <dbReference type="Proteomes" id="UP000070617"/>
    </source>
</evidence>
<organism evidence="1 2">
    <name type="scientific">Fusobacterium equinum</name>
    <dbReference type="NCBI Taxonomy" id="134605"/>
    <lineage>
        <taxon>Bacteria</taxon>
        <taxon>Fusobacteriati</taxon>
        <taxon>Fusobacteriota</taxon>
        <taxon>Fusobacteriia</taxon>
        <taxon>Fusobacteriales</taxon>
        <taxon>Fusobacteriaceae</taxon>
        <taxon>Fusobacterium</taxon>
    </lineage>
</organism>
<dbReference type="EMBL" id="LRPX01000073">
    <property type="protein sequence ID" value="KXA13307.1"/>
    <property type="molecule type" value="Genomic_DNA"/>
</dbReference>
<dbReference type="RefSeq" id="WP_008800914.1">
    <property type="nucleotide sequence ID" value="NZ_KQ956561.1"/>
</dbReference>
<keyword evidence="2" id="KW-1185">Reference proteome</keyword>
<dbReference type="Proteomes" id="UP000070617">
    <property type="component" value="Unassembled WGS sequence"/>
</dbReference>
<sequence>MDIVNIYELEKKLESLAEEKGYRFHVNSWSAGEVHRIYYMMYYGRESCYCGFVDCNNNRYYVCDRRHKRGINLLTGELERRQYRAMARVIFQEENDKEEEFVEFLRSKFWNFENIRIALQYYRKGLNLEKLPNTLTKEQLEQVIACILENQNKLI</sequence>
<proteinExistence type="predicted"/>
<evidence type="ECO:0000313" key="1">
    <source>
        <dbReference type="EMBL" id="KXA13307.1"/>
    </source>
</evidence>
<dbReference type="AlphaFoldDB" id="A0A133NAH9"/>
<reference evidence="2" key="1">
    <citation type="submission" date="2016-01" db="EMBL/GenBank/DDBJ databases">
        <authorList>
            <person name="Mitreva M."/>
            <person name="Pepin K.H."/>
            <person name="Mihindukulasuriya K.A."/>
            <person name="Fulton R."/>
            <person name="Fronick C."/>
            <person name="O'Laughlin M."/>
            <person name="Miner T."/>
            <person name="Herter B."/>
            <person name="Rosa B.A."/>
            <person name="Cordes M."/>
            <person name="Tomlinson C."/>
            <person name="Wollam A."/>
            <person name="Palsikar V.B."/>
            <person name="Mardis E.R."/>
            <person name="Wilson R.K."/>
        </authorList>
    </citation>
    <scope>NUCLEOTIDE SEQUENCE [LARGE SCALE GENOMIC DNA]</scope>
    <source>
        <strain evidence="2">CMW8396</strain>
    </source>
</reference>
<name>A0A133NAH9_9FUSO</name>
<protein>
    <submittedName>
        <fullName evidence="1">Uncharacterized protein</fullName>
    </submittedName>
</protein>
<dbReference type="PATRIC" id="fig|134605.3.peg.1450"/>
<comment type="caution">
    <text evidence="1">The sequence shown here is derived from an EMBL/GenBank/DDBJ whole genome shotgun (WGS) entry which is preliminary data.</text>
</comment>